<dbReference type="SUPFAM" id="SSF52317">
    <property type="entry name" value="Class I glutamine amidotransferase-like"/>
    <property type="match status" value="1"/>
</dbReference>
<dbReference type="Proteomes" id="UP001501725">
    <property type="component" value="Unassembled WGS sequence"/>
</dbReference>
<dbReference type="PIRSF" id="PIRSF032067">
    <property type="entry name" value="Cyanophycinase"/>
    <property type="match status" value="1"/>
</dbReference>
<keyword evidence="8" id="KW-0720">Serine protease</keyword>
<dbReference type="InterPro" id="IPR011811">
    <property type="entry name" value="Peptidase_S51_cyanophycinase"/>
</dbReference>
<dbReference type="EMBL" id="BAABGY010000007">
    <property type="protein sequence ID" value="GAA4332707.1"/>
    <property type="molecule type" value="Genomic_DNA"/>
</dbReference>
<evidence type="ECO:0000313" key="10">
    <source>
        <dbReference type="Proteomes" id="UP001501725"/>
    </source>
</evidence>
<accession>A0ABP8H1M2</accession>
<dbReference type="Gene3D" id="3.40.50.880">
    <property type="match status" value="1"/>
</dbReference>
<evidence type="ECO:0000256" key="8">
    <source>
        <dbReference type="ARBA" id="ARBA00022825"/>
    </source>
</evidence>
<dbReference type="PANTHER" id="PTHR36175">
    <property type="entry name" value="CYANOPHYCINASE"/>
    <property type="match status" value="1"/>
</dbReference>
<evidence type="ECO:0000256" key="4">
    <source>
        <dbReference type="ARBA" id="ARBA00013115"/>
    </source>
</evidence>
<evidence type="ECO:0000256" key="1">
    <source>
        <dbReference type="ARBA" id="ARBA00001092"/>
    </source>
</evidence>
<evidence type="ECO:0000313" key="9">
    <source>
        <dbReference type="EMBL" id="GAA4332707.1"/>
    </source>
</evidence>
<evidence type="ECO:0000256" key="2">
    <source>
        <dbReference type="ARBA" id="ARBA00002039"/>
    </source>
</evidence>
<dbReference type="CDD" id="cd03145">
    <property type="entry name" value="GAT1_cyanophycinase"/>
    <property type="match status" value="1"/>
</dbReference>
<name>A0ABP8H1M2_9BACT</name>
<comment type="caution">
    <text evidence="9">The sequence shown here is derived from an EMBL/GenBank/DDBJ whole genome shotgun (WGS) entry which is preliminary data.</text>
</comment>
<reference evidence="10" key="1">
    <citation type="journal article" date="2019" name="Int. J. Syst. Evol. Microbiol.">
        <title>The Global Catalogue of Microorganisms (GCM) 10K type strain sequencing project: providing services to taxonomists for standard genome sequencing and annotation.</title>
        <authorList>
            <consortium name="The Broad Institute Genomics Platform"/>
            <consortium name="The Broad Institute Genome Sequencing Center for Infectious Disease"/>
            <person name="Wu L."/>
            <person name="Ma J."/>
        </authorList>
    </citation>
    <scope>NUCLEOTIDE SEQUENCE [LARGE SCALE GENOMIC DNA]</scope>
    <source>
        <strain evidence="10">JCM 17919</strain>
    </source>
</reference>
<dbReference type="EC" id="3.4.15.6" evidence="4"/>
<proteinExistence type="inferred from homology"/>
<sequence length="288" mass="31901">MQYPKGYLVSIGGAEDKGGTLEEQERRDLDFFRYGILENVRSLMQRKEPHIEVITTASSIPNEYFNEYEKAFRSLGFCEVGHALIRERPDAEDEEILERLRRCDGVLMTGGDQLRLCSTLGGTPFFDVLRERYLEEPFVIAGTSAGAAAMSSTMICGGDPVRAYFKGEVQLSMGFGFLNNVIIDTHFDKRGRFGRLAQAIAAQPGAIGIGLGEDTGIVVEEGYRFRAIGSSSVVVIDGHNVHHNNIHAVRTGAPVSVANLTVHIMTHADEYDSRHRVFSGNKFDLHED</sequence>
<evidence type="ECO:0000256" key="6">
    <source>
        <dbReference type="ARBA" id="ARBA00022670"/>
    </source>
</evidence>
<comment type="catalytic activity">
    <reaction evidence="1">
        <text>[L-4-(L-arginin-2-N-yl)aspartate](n) + H2O = [L-4-(L-arginin-2-N-yl)aspartate](n-1) + L-4-(L-arginin-2-N-yl)aspartate</text>
        <dbReference type="Rhea" id="RHEA:12845"/>
        <dbReference type="Rhea" id="RHEA-COMP:13728"/>
        <dbReference type="Rhea" id="RHEA-COMP:13734"/>
        <dbReference type="ChEBI" id="CHEBI:15377"/>
        <dbReference type="ChEBI" id="CHEBI:137986"/>
        <dbReference type="ChEBI" id="CHEBI:137991"/>
        <dbReference type="EC" id="3.4.15.6"/>
    </reaction>
</comment>
<evidence type="ECO:0000256" key="5">
    <source>
        <dbReference type="ARBA" id="ARBA00015719"/>
    </source>
</evidence>
<comment type="function">
    <text evidence="2">Exopeptidase that catalyzes the hydrolytic cleavage of multi-L-arginyl-poly-L-aspartic acid (cyanophycin; a water-insoluble reserve polymer) into aspartate-arginine dipeptides.</text>
</comment>
<organism evidence="9 10">
    <name type="scientific">Flaviaesturariibacter amylovorans</name>
    <dbReference type="NCBI Taxonomy" id="1084520"/>
    <lineage>
        <taxon>Bacteria</taxon>
        <taxon>Pseudomonadati</taxon>
        <taxon>Bacteroidota</taxon>
        <taxon>Chitinophagia</taxon>
        <taxon>Chitinophagales</taxon>
        <taxon>Chitinophagaceae</taxon>
        <taxon>Flaviaestuariibacter</taxon>
    </lineage>
</organism>
<evidence type="ECO:0000256" key="3">
    <source>
        <dbReference type="ARBA" id="ARBA00006534"/>
    </source>
</evidence>
<keyword evidence="10" id="KW-1185">Reference proteome</keyword>
<keyword evidence="7" id="KW-0378">Hydrolase</keyword>
<gene>
    <name evidence="9" type="ORF">GCM10023184_25490</name>
</gene>
<keyword evidence="6" id="KW-0645">Protease</keyword>
<dbReference type="PANTHER" id="PTHR36175:SF1">
    <property type="entry name" value="CYANOPHYCINASE"/>
    <property type="match status" value="1"/>
</dbReference>
<evidence type="ECO:0000256" key="7">
    <source>
        <dbReference type="ARBA" id="ARBA00022801"/>
    </source>
</evidence>
<dbReference type="InterPro" id="IPR005320">
    <property type="entry name" value="Peptidase_S51"/>
</dbReference>
<dbReference type="NCBIfam" id="TIGR02069">
    <property type="entry name" value="cyanophycinase"/>
    <property type="match status" value="1"/>
</dbReference>
<dbReference type="Pfam" id="PF03575">
    <property type="entry name" value="Peptidase_S51"/>
    <property type="match status" value="1"/>
</dbReference>
<dbReference type="RefSeq" id="WP_345256131.1">
    <property type="nucleotide sequence ID" value="NZ_BAABGY010000007.1"/>
</dbReference>
<comment type="similarity">
    <text evidence="3">Belongs to the peptidase S51 family.</text>
</comment>
<protein>
    <recommendedName>
        <fullName evidence="5">Cyanophycinase</fullName>
        <ecNumber evidence="4">3.4.15.6</ecNumber>
    </recommendedName>
</protein>
<dbReference type="InterPro" id="IPR029062">
    <property type="entry name" value="Class_I_gatase-like"/>
</dbReference>